<dbReference type="GeneID" id="37619984"/>
<proteinExistence type="predicted"/>
<dbReference type="RefSeq" id="YP_009508513.1">
    <property type="nucleotide sequence ID" value="NC_039018.1"/>
</dbReference>
<evidence type="ECO:0000256" key="3">
    <source>
        <dbReference type="ARBA" id="ARBA00022844"/>
    </source>
</evidence>
<evidence type="ECO:0000313" key="7">
    <source>
        <dbReference type="EMBL" id="ARU83014.1"/>
    </source>
</evidence>
<reference evidence="7 8" key="1">
    <citation type="submission" date="2017-01" db="EMBL/GenBank/DDBJ databases">
        <title>Novel clade of avian paramyxoviruses in Antarctic Penguins.</title>
        <authorList>
            <person name="Neira V."/>
            <person name="Barriga G."/>
            <person name="Verdugo C."/>
            <person name="Mor S."/>
            <person name="Ng T.F.F."/>
            <person name="Del Rio J J."/>
            <person name="Tapia R."/>
            <person name="Garcia V."/>
            <person name="Rodrigues P."/>
            <person name="Briceno C."/>
            <person name="Medina R."/>
            <person name="Gonzalez-Acuna D."/>
        </authorList>
    </citation>
    <scope>NUCLEOTIDE SEQUENCE [LARGE SCALE GENOMIC DNA]</scope>
    <source>
        <strain evidence="7">002</strain>
    </source>
</reference>
<comment type="subcellular location">
    <subcellularLocation>
        <location evidence="1">Virion</location>
    </subcellularLocation>
</comment>
<dbReference type="InterPro" id="IPR055413">
    <property type="entry name" value="Matrix_Paramyxo_C"/>
</dbReference>
<evidence type="ECO:0000259" key="5">
    <source>
        <dbReference type="Pfam" id="PF00661"/>
    </source>
</evidence>
<dbReference type="Gene3D" id="2.70.20.60">
    <property type="entry name" value="Viral matrix protein, C-terminal domain"/>
    <property type="match status" value="1"/>
</dbReference>
<dbReference type="Pfam" id="PF23765">
    <property type="entry name" value="Matrix_Paramyxo_C"/>
    <property type="match status" value="1"/>
</dbReference>
<dbReference type="GO" id="GO:0039660">
    <property type="term" value="F:structural constituent of virion"/>
    <property type="evidence" value="ECO:0007669"/>
    <property type="project" value="UniProtKB-KW"/>
</dbReference>
<dbReference type="EMBL" id="KY452443">
    <property type="protein sequence ID" value="ARU83014.1"/>
    <property type="molecule type" value="Viral_cRNA"/>
</dbReference>
<evidence type="ECO:0000259" key="6">
    <source>
        <dbReference type="Pfam" id="PF23765"/>
    </source>
</evidence>
<protein>
    <recommendedName>
        <fullName evidence="2">Matrix protein</fullName>
    </recommendedName>
</protein>
<name>A0A1Y0KC56_9MONO</name>
<dbReference type="InterPro" id="IPR042540">
    <property type="entry name" value="Matrix_N"/>
</dbReference>
<keyword evidence="3" id="KW-0946">Virion</keyword>
<dbReference type="GO" id="GO:0044423">
    <property type="term" value="C:virion component"/>
    <property type="evidence" value="ECO:0007669"/>
    <property type="project" value="UniProtKB-KW"/>
</dbReference>
<evidence type="ECO:0000256" key="4">
    <source>
        <dbReference type="ARBA" id="ARBA00023311"/>
    </source>
</evidence>
<dbReference type="InterPro" id="IPR042539">
    <property type="entry name" value="Matrix_C"/>
</dbReference>
<dbReference type="InterPro" id="IPR000982">
    <property type="entry name" value="Matrix_Paramyxo_N"/>
</dbReference>
<keyword evidence="4" id="KW-0468">Viral matrix protein</keyword>
<dbReference type="Gene3D" id="2.70.20.50">
    <property type="entry name" value="Viral matrix protein, N-terminal domain"/>
    <property type="match status" value="1"/>
</dbReference>
<dbReference type="KEGG" id="vg:37619984"/>
<keyword evidence="8" id="KW-1185">Reference proteome</keyword>
<accession>A0A1Y0KC56</accession>
<evidence type="ECO:0000313" key="8">
    <source>
        <dbReference type="Proteomes" id="UP000240817"/>
    </source>
</evidence>
<dbReference type="Proteomes" id="UP000240817">
    <property type="component" value="Segment"/>
</dbReference>
<dbReference type="Pfam" id="PF00661">
    <property type="entry name" value="Matrix_Paramyxo_N"/>
    <property type="match status" value="1"/>
</dbReference>
<feature type="domain" description="Matrix protein C-terminal Paramyxoviridae" evidence="6">
    <location>
        <begin position="188"/>
        <end position="347"/>
    </location>
</feature>
<organism evidence="7 8">
    <name type="scientific">Antarctic penguin virus B</name>
    <dbReference type="NCBI Taxonomy" id="2006073"/>
    <lineage>
        <taxon>Viruses</taxon>
        <taxon>Riboviria</taxon>
        <taxon>Orthornavirae</taxon>
        <taxon>Negarnaviricota</taxon>
        <taxon>Haploviricotina</taxon>
        <taxon>Monjiviricetes</taxon>
        <taxon>Mononegavirales</taxon>
        <taxon>Paramyxoviridae</taxon>
        <taxon>Avulavirinae</taxon>
        <taxon>Orthoavulavirus</taxon>
        <taxon>Orthoavulavirus kopaiticense</taxon>
        <taxon>Avian orthoavulavirus 18</taxon>
    </lineage>
</organism>
<evidence type="ECO:0000256" key="2">
    <source>
        <dbReference type="ARBA" id="ARBA00017678"/>
    </source>
</evidence>
<dbReference type="GO" id="GO:0019068">
    <property type="term" value="P:virion assembly"/>
    <property type="evidence" value="ECO:0007669"/>
    <property type="project" value="InterPro"/>
</dbReference>
<feature type="domain" description="Matrix protein N-terminal" evidence="5">
    <location>
        <begin position="11"/>
        <end position="184"/>
    </location>
</feature>
<dbReference type="OrthoDB" id="3682at10239"/>
<sequence>MSLESRTVRLYVDPDQAASSLLAFPLIFTSNESGKKTLSPQYRIQIIEDDRESDNDLVFISTYGFITGLETAVDRSISVDMSQERVVLTSCMLPLGSVPKTSDLHELARACLELKVACKKAATNSERIIFNILDAPPVLAPCATIKQAVTSCAAAVNLKAPEKIMGNYDLLYKVTFVSLTIIPAGSVYKVSSPVLKAGSSLTYGLNLSITLKIDIGDQHPSAKMLMKRDDGFYANLWIHCGLLSAVKKGGKKHSIEEIANKVRRLEMKLMLVDMFGPSIVIKCTGVKTKLLAGFFSKKGTAVYPISRAAPGIGKLLWSQSGTITEAAIIIQGGTPHQLVSTSDYAVTSTKVTVGGGNSKYNPFKK</sequence>
<evidence type="ECO:0000256" key="1">
    <source>
        <dbReference type="ARBA" id="ARBA00004328"/>
    </source>
</evidence>